<feature type="transmembrane region" description="Helical" evidence="1">
    <location>
        <begin position="79"/>
        <end position="97"/>
    </location>
</feature>
<dbReference type="EMBL" id="VYKL01000041">
    <property type="protein sequence ID" value="KAA9015509.1"/>
    <property type="molecule type" value="Genomic_DNA"/>
</dbReference>
<sequence>MEWFGDSNRSFNFHMFSQSHLIIIAIFILVTVVIFLYRHKMNTAHWRKIEISTAISLILFEITYHTWMHTNSLWKLRSSLPLELCNISLILCVILLLTKKKFVFEILFFTALLGASQAIFTPALSYGFPHFRFFHFFYTHIMVVWVTLYFTWVKGYYPTFRSVIKLIVFINLLLPVILFVNKKTNGNYWFLRHKPEGPSLFDVLGPYPWYIFSLEGLLVGLSLITWIIFRKQAKVHHKDRSRSPLL</sequence>
<name>A0A5J5H4D9_9BACI</name>
<proteinExistence type="predicted"/>
<accession>A0A5J5H4D9</accession>
<reference evidence="2 3" key="1">
    <citation type="submission" date="2019-09" db="EMBL/GenBank/DDBJ databases">
        <title>Whole genome sequences of isolates from the Mars Exploration Rovers.</title>
        <authorList>
            <person name="Seuylemezian A."/>
            <person name="Vaishampayan P."/>
        </authorList>
    </citation>
    <scope>NUCLEOTIDE SEQUENCE [LARGE SCALE GENOMIC DNA]</scope>
    <source>
        <strain evidence="2 3">MER_TA_151</strain>
    </source>
</reference>
<feature type="transmembrane region" description="Helical" evidence="1">
    <location>
        <begin position="20"/>
        <end position="37"/>
    </location>
</feature>
<feature type="transmembrane region" description="Helical" evidence="1">
    <location>
        <begin position="207"/>
        <end position="229"/>
    </location>
</feature>
<dbReference type="InterPro" id="IPR011737">
    <property type="entry name" value="CHP02206_TP0381"/>
</dbReference>
<protein>
    <submittedName>
        <fullName evidence="2">TIGR02206 family membrane protein</fullName>
    </submittedName>
</protein>
<evidence type="ECO:0000313" key="2">
    <source>
        <dbReference type="EMBL" id="KAA9015509.1"/>
    </source>
</evidence>
<dbReference type="AlphaFoldDB" id="A0A5J5H4D9"/>
<organism evidence="2 3">
    <name type="scientific">Niallia endozanthoxylica</name>
    <dbReference type="NCBI Taxonomy" id="2036016"/>
    <lineage>
        <taxon>Bacteria</taxon>
        <taxon>Bacillati</taxon>
        <taxon>Bacillota</taxon>
        <taxon>Bacilli</taxon>
        <taxon>Bacillales</taxon>
        <taxon>Bacillaceae</taxon>
        <taxon>Niallia</taxon>
    </lineage>
</organism>
<feature type="transmembrane region" description="Helical" evidence="1">
    <location>
        <begin position="49"/>
        <end position="67"/>
    </location>
</feature>
<dbReference type="OrthoDB" id="9813172at2"/>
<feature type="transmembrane region" description="Helical" evidence="1">
    <location>
        <begin position="133"/>
        <end position="151"/>
    </location>
</feature>
<dbReference type="NCBIfam" id="TIGR02206">
    <property type="entry name" value="intg_mem_TP0381"/>
    <property type="match status" value="1"/>
</dbReference>
<gene>
    <name evidence="2" type="ORF">F4V44_22915</name>
</gene>
<keyword evidence="1" id="KW-0812">Transmembrane</keyword>
<keyword evidence="3" id="KW-1185">Reference proteome</keyword>
<feature type="transmembrane region" description="Helical" evidence="1">
    <location>
        <begin position="106"/>
        <end position="127"/>
    </location>
</feature>
<comment type="caution">
    <text evidence="2">The sequence shown here is derived from an EMBL/GenBank/DDBJ whole genome shotgun (WGS) entry which is preliminary data.</text>
</comment>
<evidence type="ECO:0000313" key="3">
    <source>
        <dbReference type="Proteomes" id="UP000326671"/>
    </source>
</evidence>
<keyword evidence="1" id="KW-0472">Membrane</keyword>
<keyword evidence="1" id="KW-1133">Transmembrane helix</keyword>
<dbReference type="Proteomes" id="UP000326671">
    <property type="component" value="Unassembled WGS sequence"/>
</dbReference>
<feature type="transmembrane region" description="Helical" evidence="1">
    <location>
        <begin position="163"/>
        <end position="180"/>
    </location>
</feature>
<dbReference type="Pfam" id="PF14808">
    <property type="entry name" value="TMEM164"/>
    <property type="match status" value="1"/>
</dbReference>
<dbReference type="RefSeq" id="WP_150442339.1">
    <property type="nucleotide sequence ID" value="NZ_VYKL01000041.1"/>
</dbReference>
<evidence type="ECO:0000256" key="1">
    <source>
        <dbReference type="SAM" id="Phobius"/>
    </source>
</evidence>